<dbReference type="RefSeq" id="WP_222988833.1">
    <property type="nucleotide sequence ID" value="NZ_JAINVV010000003.1"/>
</dbReference>
<accession>A0ABS7PKH5</accession>
<feature type="domain" description="ChsH2 C-terminal OB-fold" evidence="2">
    <location>
        <begin position="403"/>
        <end position="458"/>
    </location>
</feature>
<organism evidence="4 5">
    <name type="scientific">Sphingomonas colocasiae</name>
    <dbReference type="NCBI Taxonomy" id="1848973"/>
    <lineage>
        <taxon>Bacteria</taxon>
        <taxon>Pseudomonadati</taxon>
        <taxon>Pseudomonadota</taxon>
        <taxon>Alphaproteobacteria</taxon>
        <taxon>Sphingomonadales</taxon>
        <taxon>Sphingomonadaceae</taxon>
        <taxon>Sphingomonas</taxon>
    </lineage>
</organism>
<gene>
    <name evidence="4" type="ORF">K7G82_05550</name>
</gene>
<proteinExistence type="predicted"/>
<keyword evidence="1" id="KW-0808">Transferase</keyword>
<dbReference type="CDD" id="cd00827">
    <property type="entry name" value="init_cond_enzymes"/>
    <property type="match status" value="1"/>
</dbReference>
<evidence type="ECO:0000259" key="2">
    <source>
        <dbReference type="Pfam" id="PF01796"/>
    </source>
</evidence>
<keyword evidence="5" id="KW-1185">Reference proteome</keyword>
<evidence type="ECO:0000313" key="4">
    <source>
        <dbReference type="EMBL" id="MBY8821746.1"/>
    </source>
</evidence>
<dbReference type="Proteomes" id="UP000706039">
    <property type="component" value="Unassembled WGS sequence"/>
</dbReference>
<dbReference type="SUPFAM" id="SSF50249">
    <property type="entry name" value="Nucleic acid-binding proteins"/>
    <property type="match status" value="1"/>
</dbReference>
<evidence type="ECO:0000259" key="3">
    <source>
        <dbReference type="Pfam" id="PF08541"/>
    </source>
</evidence>
<sequence length="484" mass="52406">MGNTGIASIAAYLPRLRLARKAIADANRWANPALAAQGKGHRTICAHDEDSLTMAVEAGRRCLGDAPEPALEIIQFASTTPPFADRANSVILTEALALPFDLRCADVTGFLGCGVTALIGALENGRPALTVASERRMARIASAQELALGHAAAAVVTGAENPIARFVATHSTAVDFVGHYRSAKAPTDYLLEERWVRDEGDMKIAPPAIETLLRKAGRDAAAIDHVVIAGVGRAAARQIAGKCGFAENRLIDPLDAACGDTGSAHALIMLCHALEQAAPGETILLANVAQGCQTLLFETTDAIADRPDIDTVRDQLDGGVEDLNYLRFLSFNEQIDVDWGIRAERDNRTALSAFNRHRKTATSFIGGRCEACGTRQFPKGRCCVNPDCRRFDTQIDEPFSHKIGRVKSYTEDWLAVSANPPFIYGNVAFDDGGVIMMEFTDCEPGELSVGTPVRFVFRIKEKDPKRNFHRYFWKAAPVGMAKVR</sequence>
<dbReference type="InterPro" id="IPR013747">
    <property type="entry name" value="ACP_syn_III_C"/>
</dbReference>
<feature type="domain" description="Beta-ketoacyl-[acyl-carrier-protein] synthase III C-terminal" evidence="3">
    <location>
        <begin position="213"/>
        <end position="292"/>
    </location>
</feature>
<dbReference type="Pfam" id="PF01796">
    <property type="entry name" value="OB_ChsH2_C"/>
    <property type="match status" value="1"/>
</dbReference>
<name>A0ABS7PKH5_9SPHN</name>
<evidence type="ECO:0000256" key="1">
    <source>
        <dbReference type="ARBA" id="ARBA00022679"/>
    </source>
</evidence>
<dbReference type="InterPro" id="IPR002878">
    <property type="entry name" value="ChsH2_C"/>
</dbReference>
<reference evidence="4 5" key="1">
    <citation type="submission" date="2021-08" db="EMBL/GenBank/DDBJ databases">
        <authorList>
            <person name="Tuo L."/>
        </authorList>
    </citation>
    <scope>NUCLEOTIDE SEQUENCE [LARGE SCALE GENOMIC DNA]</scope>
    <source>
        <strain evidence="4 5">JCM 31229</strain>
    </source>
</reference>
<evidence type="ECO:0000313" key="5">
    <source>
        <dbReference type="Proteomes" id="UP000706039"/>
    </source>
</evidence>
<dbReference type="EMBL" id="JAINVV010000003">
    <property type="protein sequence ID" value="MBY8821746.1"/>
    <property type="molecule type" value="Genomic_DNA"/>
</dbReference>
<comment type="caution">
    <text evidence="4">The sequence shown here is derived from an EMBL/GenBank/DDBJ whole genome shotgun (WGS) entry which is preliminary data.</text>
</comment>
<protein>
    <submittedName>
        <fullName evidence="4">OB-fold domain-containing protein</fullName>
    </submittedName>
</protein>
<dbReference type="InterPro" id="IPR012340">
    <property type="entry name" value="NA-bd_OB-fold"/>
</dbReference>
<dbReference type="Gene3D" id="3.40.47.10">
    <property type="match status" value="2"/>
</dbReference>
<dbReference type="InterPro" id="IPR016039">
    <property type="entry name" value="Thiolase-like"/>
</dbReference>
<dbReference type="Pfam" id="PF08541">
    <property type="entry name" value="ACP_syn_III_C"/>
    <property type="match status" value="1"/>
</dbReference>
<dbReference type="SUPFAM" id="SSF53901">
    <property type="entry name" value="Thiolase-like"/>
    <property type="match status" value="2"/>
</dbReference>